<accession>A0AAV7UHQ7</accession>
<evidence type="ECO:0000313" key="2">
    <source>
        <dbReference type="Proteomes" id="UP001066276"/>
    </source>
</evidence>
<reference evidence="1" key="1">
    <citation type="journal article" date="2022" name="bioRxiv">
        <title>Sequencing and chromosome-scale assembly of the giantPleurodeles waltlgenome.</title>
        <authorList>
            <person name="Brown T."/>
            <person name="Elewa A."/>
            <person name="Iarovenko S."/>
            <person name="Subramanian E."/>
            <person name="Araus A.J."/>
            <person name="Petzold A."/>
            <person name="Susuki M."/>
            <person name="Suzuki K.-i.T."/>
            <person name="Hayashi T."/>
            <person name="Toyoda A."/>
            <person name="Oliveira C."/>
            <person name="Osipova E."/>
            <person name="Leigh N.D."/>
            <person name="Simon A."/>
            <person name="Yun M.H."/>
        </authorList>
    </citation>
    <scope>NUCLEOTIDE SEQUENCE</scope>
    <source>
        <strain evidence="1">20211129_DDA</strain>
        <tissue evidence="1">Liver</tissue>
    </source>
</reference>
<organism evidence="1 2">
    <name type="scientific">Pleurodeles waltl</name>
    <name type="common">Iberian ribbed newt</name>
    <dbReference type="NCBI Taxonomy" id="8319"/>
    <lineage>
        <taxon>Eukaryota</taxon>
        <taxon>Metazoa</taxon>
        <taxon>Chordata</taxon>
        <taxon>Craniata</taxon>
        <taxon>Vertebrata</taxon>
        <taxon>Euteleostomi</taxon>
        <taxon>Amphibia</taxon>
        <taxon>Batrachia</taxon>
        <taxon>Caudata</taxon>
        <taxon>Salamandroidea</taxon>
        <taxon>Salamandridae</taxon>
        <taxon>Pleurodelinae</taxon>
        <taxon>Pleurodeles</taxon>
    </lineage>
</organism>
<gene>
    <name evidence="1" type="ORF">NDU88_004670</name>
</gene>
<sequence length="72" mass="7132">MRGQPTRAALPGQKGAALHASTQTELCGAVCGHARAPEAAYQLRMSGHAALVPLGPKPVVGYIPSCGPAGAG</sequence>
<keyword evidence="2" id="KW-1185">Reference proteome</keyword>
<dbReference type="Proteomes" id="UP001066276">
    <property type="component" value="Chromosome 3_1"/>
</dbReference>
<proteinExistence type="predicted"/>
<protein>
    <submittedName>
        <fullName evidence="1">Uncharacterized protein</fullName>
    </submittedName>
</protein>
<dbReference type="AlphaFoldDB" id="A0AAV7UHQ7"/>
<name>A0AAV7UHQ7_PLEWA</name>
<dbReference type="EMBL" id="JANPWB010000005">
    <property type="protein sequence ID" value="KAJ1187905.1"/>
    <property type="molecule type" value="Genomic_DNA"/>
</dbReference>
<comment type="caution">
    <text evidence="1">The sequence shown here is derived from an EMBL/GenBank/DDBJ whole genome shotgun (WGS) entry which is preliminary data.</text>
</comment>
<evidence type="ECO:0000313" key="1">
    <source>
        <dbReference type="EMBL" id="KAJ1187905.1"/>
    </source>
</evidence>